<gene>
    <name evidence="1" type="ORF">GNI_134430</name>
</gene>
<protein>
    <submittedName>
        <fullName evidence="1">Uncharacterized protein</fullName>
    </submittedName>
</protein>
<accession>A0A023B178</accession>
<organism evidence="1 2">
    <name type="scientific">Gregarina niphandrodes</name>
    <name type="common">Septate eugregarine</name>
    <dbReference type="NCBI Taxonomy" id="110365"/>
    <lineage>
        <taxon>Eukaryota</taxon>
        <taxon>Sar</taxon>
        <taxon>Alveolata</taxon>
        <taxon>Apicomplexa</taxon>
        <taxon>Conoidasida</taxon>
        <taxon>Gregarinasina</taxon>
        <taxon>Eugregarinorida</taxon>
        <taxon>Gregarinidae</taxon>
        <taxon>Gregarina</taxon>
    </lineage>
</organism>
<dbReference type="AlphaFoldDB" id="A0A023B178"/>
<proteinExistence type="predicted"/>
<dbReference type="GeneID" id="22914761"/>
<name>A0A023B178_GRENI</name>
<comment type="caution">
    <text evidence="1">The sequence shown here is derived from an EMBL/GenBank/DDBJ whole genome shotgun (WGS) entry which is preliminary data.</text>
</comment>
<reference evidence="1" key="1">
    <citation type="submission" date="2013-12" db="EMBL/GenBank/DDBJ databases">
        <authorList>
            <person name="Omoto C.K."/>
            <person name="Sibley D."/>
            <person name="Venepally P."/>
            <person name="Hadjithomas M."/>
            <person name="Karamycheva S."/>
            <person name="Brunk B."/>
            <person name="Roos D."/>
            <person name="Caler E."/>
            <person name="Lorenzi H."/>
        </authorList>
    </citation>
    <scope>NUCLEOTIDE SEQUENCE</scope>
</reference>
<evidence type="ECO:0000313" key="1">
    <source>
        <dbReference type="EMBL" id="EZG46268.1"/>
    </source>
</evidence>
<evidence type="ECO:0000313" key="2">
    <source>
        <dbReference type="Proteomes" id="UP000019763"/>
    </source>
</evidence>
<dbReference type="RefSeq" id="XP_011132338.1">
    <property type="nucleotide sequence ID" value="XM_011134036.1"/>
</dbReference>
<dbReference type="VEuPathDB" id="CryptoDB:GNI_134430"/>
<keyword evidence="2" id="KW-1185">Reference proteome</keyword>
<dbReference type="Proteomes" id="UP000019763">
    <property type="component" value="Unassembled WGS sequence"/>
</dbReference>
<dbReference type="EMBL" id="AFNH02000996">
    <property type="protein sequence ID" value="EZG46268.1"/>
    <property type="molecule type" value="Genomic_DNA"/>
</dbReference>
<sequence>MDLAEKGVSSQREQIIASPLASFLKTTRAALSKSIRIEFLRFEHPKARKKELHGEIVDSTTIPDAIETTKNCGESKLEVKLEYQRCIPKSAEEEGMFVGLFKNVVRLPRD</sequence>